<keyword evidence="2" id="KW-1185">Reference proteome</keyword>
<sequence>AQGDGGFIDTSGAYVQIAEGTQVKTLAPNGSAGEWLIDPTDFYITPGGATQTASGIGADTLMSNLGSTNVTLQTVATGGEAGDIYVNAALNWTAATDLELRAHNN</sequence>
<name>A0A939DSJ0_9ALTE</name>
<dbReference type="Proteomes" id="UP000664654">
    <property type="component" value="Unassembled WGS sequence"/>
</dbReference>
<dbReference type="EMBL" id="JAFKCV010000261">
    <property type="protein sequence ID" value="MBN7828005.1"/>
    <property type="molecule type" value="Genomic_DNA"/>
</dbReference>
<evidence type="ECO:0000313" key="2">
    <source>
        <dbReference type="Proteomes" id="UP000664654"/>
    </source>
</evidence>
<evidence type="ECO:0000313" key="1">
    <source>
        <dbReference type="EMBL" id="MBN7828005.1"/>
    </source>
</evidence>
<comment type="caution">
    <text evidence="1">The sequence shown here is derived from an EMBL/GenBank/DDBJ whole genome shotgun (WGS) entry which is preliminary data.</text>
</comment>
<protein>
    <submittedName>
        <fullName evidence="1">Uncharacterized protein</fullName>
    </submittedName>
</protein>
<accession>A0A939DSJ0</accession>
<organism evidence="1 2">
    <name type="scientific">Bowmanella dokdonensis</name>
    <dbReference type="NCBI Taxonomy" id="751969"/>
    <lineage>
        <taxon>Bacteria</taxon>
        <taxon>Pseudomonadati</taxon>
        <taxon>Pseudomonadota</taxon>
        <taxon>Gammaproteobacteria</taxon>
        <taxon>Alteromonadales</taxon>
        <taxon>Alteromonadaceae</taxon>
        <taxon>Bowmanella</taxon>
    </lineage>
</organism>
<dbReference type="AlphaFoldDB" id="A0A939DSJ0"/>
<gene>
    <name evidence="1" type="ORF">J0A66_22485</name>
</gene>
<proteinExistence type="predicted"/>
<feature type="non-terminal residue" evidence="1">
    <location>
        <position position="1"/>
    </location>
</feature>
<feature type="non-terminal residue" evidence="1">
    <location>
        <position position="105"/>
    </location>
</feature>
<reference evidence="1" key="1">
    <citation type="submission" date="2021-03" db="EMBL/GenBank/DDBJ databases">
        <title>novel species isolated from a fishpond in China.</title>
        <authorList>
            <person name="Lu H."/>
            <person name="Cai Z."/>
        </authorList>
    </citation>
    <scope>NUCLEOTIDE SEQUENCE</scope>
    <source>
        <strain evidence="1">JCM 30855</strain>
    </source>
</reference>